<evidence type="ECO:0000256" key="4">
    <source>
        <dbReference type="ARBA" id="ARBA00022737"/>
    </source>
</evidence>
<dbReference type="AlphaFoldDB" id="A0A9Q7EVI8"/>
<dbReference type="Pfam" id="PF01512">
    <property type="entry name" value="Complex1_51K"/>
    <property type="match status" value="1"/>
</dbReference>
<keyword evidence="1" id="KW-0813">Transport</keyword>
<evidence type="ECO:0000259" key="10">
    <source>
        <dbReference type="Pfam" id="PF13375"/>
    </source>
</evidence>
<evidence type="ECO:0000259" key="8">
    <source>
        <dbReference type="Pfam" id="PF01512"/>
    </source>
</evidence>
<dbReference type="GO" id="GO:0009055">
    <property type="term" value="F:electron transfer activity"/>
    <property type="evidence" value="ECO:0007669"/>
    <property type="project" value="InterPro"/>
</dbReference>
<evidence type="ECO:0000313" key="12">
    <source>
        <dbReference type="Proteomes" id="UP000671879"/>
    </source>
</evidence>
<dbReference type="GO" id="GO:0046872">
    <property type="term" value="F:metal ion binding"/>
    <property type="evidence" value="ECO:0007669"/>
    <property type="project" value="UniProtKB-KW"/>
</dbReference>
<dbReference type="InterPro" id="IPR026902">
    <property type="entry name" value="RnfC_N"/>
</dbReference>
<evidence type="ECO:0000256" key="2">
    <source>
        <dbReference type="ARBA" id="ARBA00022485"/>
    </source>
</evidence>
<dbReference type="PANTHER" id="PTHR43034">
    <property type="entry name" value="ION-TRANSLOCATING OXIDOREDUCTASE COMPLEX SUBUNIT C"/>
    <property type="match status" value="1"/>
</dbReference>
<dbReference type="Pfam" id="PF10531">
    <property type="entry name" value="SLBB"/>
    <property type="match status" value="1"/>
</dbReference>
<dbReference type="InterPro" id="IPR017054">
    <property type="entry name" value="PduS"/>
</dbReference>
<evidence type="ECO:0000256" key="1">
    <source>
        <dbReference type="ARBA" id="ARBA00022448"/>
    </source>
</evidence>
<feature type="domain" description="RnfC Barrel sandwich hybrid" evidence="10">
    <location>
        <begin position="376"/>
        <end position="431"/>
    </location>
</feature>
<evidence type="ECO:0000256" key="6">
    <source>
        <dbReference type="ARBA" id="ARBA00023004"/>
    </source>
</evidence>
<organism evidence="11 12">
    <name type="scientific">Aminithiophilus ramosus</name>
    <dbReference type="NCBI Taxonomy" id="3029084"/>
    <lineage>
        <taxon>Bacteria</taxon>
        <taxon>Thermotogati</taxon>
        <taxon>Synergistota</taxon>
        <taxon>Synergistia</taxon>
        <taxon>Synergistales</taxon>
        <taxon>Aminithiophilaceae</taxon>
        <taxon>Aminithiophilus</taxon>
    </lineage>
</organism>
<dbReference type="GO" id="GO:0016020">
    <property type="term" value="C:membrane"/>
    <property type="evidence" value="ECO:0007669"/>
    <property type="project" value="InterPro"/>
</dbReference>
<gene>
    <name evidence="11" type="ORF">KAR29_11990</name>
</gene>
<sequence length="443" mass="47521">MNASELCAKVFEAGVVGAGGAGFPTHVKLKARDIDTYLINAAECEPLLSGDCHLMRTEARRLVAAAEAVTEALGAARVLFVLKKKYVAERAALEAAGGSVFVVGDYYPAGDEIIMIQEVTGRTVPEGGLPLKVGVVVNNVETLYNIGRALEGHPVTRSWVTVGGAVREPGIWLVPLGTPAAKLLDLAGGPTTADPWYIDGGPMTGPYHREPDFHITKTSNGVLVVPGDSALVRYETMDVERMIRQARFACIQCNQCTVACSRNLVGYHLEPHRIMRAMAYPEQRTADVLRQAFLCSECNLCSGLHACPMQLSPRRVNQVLKKALRGQGIGPAFPEREIAPHPLRPYRLVPTNRLMARLGLSAYEDHPPYRGEVAVDEVFLPLRQHLGAPCLPRVAVGDVVAEGQVVAVPPEGALGVPLHASLGGRVTEITDGALRITAIGMEG</sequence>
<accession>A0A9Q7EVI8</accession>
<dbReference type="InterPro" id="IPR037225">
    <property type="entry name" value="Nuo51_FMN-bd_sf"/>
</dbReference>
<dbReference type="KEGG" id="aram:KAR29_11990"/>
<evidence type="ECO:0000256" key="5">
    <source>
        <dbReference type="ARBA" id="ARBA00022982"/>
    </source>
</evidence>
<dbReference type="Gene3D" id="3.40.50.11540">
    <property type="entry name" value="NADH-ubiquinone oxidoreductase 51kDa subunit"/>
    <property type="match status" value="1"/>
</dbReference>
<dbReference type="PANTHER" id="PTHR43034:SF2">
    <property type="entry name" value="ION-TRANSLOCATING OXIDOREDUCTASE COMPLEX SUBUNIT C"/>
    <property type="match status" value="1"/>
</dbReference>
<dbReference type="RefSeq" id="WP_274373224.1">
    <property type="nucleotide sequence ID" value="NZ_CP072943.1"/>
</dbReference>
<keyword evidence="5" id="KW-0249">Electron transport</keyword>
<dbReference type="Pfam" id="PF13375">
    <property type="entry name" value="RnfC_N"/>
    <property type="match status" value="1"/>
</dbReference>
<dbReference type="EMBL" id="CP072943">
    <property type="protein sequence ID" value="QTX32019.1"/>
    <property type="molecule type" value="Genomic_DNA"/>
</dbReference>
<feature type="domain" description="NADH-ubiquinone oxidoreductase 51kDa subunit FMN-binding" evidence="8">
    <location>
        <begin position="10"/>
        <end position="147"/>
    </location>
</feature>
<dbReference type="SUPFAM" id="SSF46548">
    <property type="entry name" value="alpha-helical ferredoxin"/>
    <property type="match status" value="1"/>
</dbReference>
<dbReference type="SUPFAM" id="SSF142019">
    <property type="entry name" value="Nqo1 FMN-binding domain-like"/>
    <property type="match status" value="1"/>
</dbReference>
<name>A0A9Q7EVI8_9BACT</name>
<evidence type="ECO:0000259" key="9">
    <source>
        <dbReference type="Pfam" id="PF10531"/>
    </source>
</evidence>
<evidence type="ECO:0000313" key="11">
    <source>
        <dbReference type="EMBL" id="QTX32019.1"/>
    </source>
</evidence>
<keyword evidence="4" id="KW-0677">Repeat</keyword>
<dbReference type="InterPro" id="IPR011538">
    <property type="entry name" value="Nuo51_FMN-bd"/>
</dbReference>
<evidence type="ECO:0000256" key="7">
    <source>
        <dbReference type="ARBA" id="ARBA00023014"/>
    </source>
</evidence>
<keyword evidence="7" id="KW-0411">Iron-sulfur</keyword>
<dbReference type="SUPFAM" id="SSF142984">
    <property type="entry name" value="Nqo1 middle domain-like"/>
    <property type="match status" value="1"/>
</dbReference>
<dbReference type="InterPro" id="IPR019554">
    <property type="entry name" value="Soluble_ligand-bd"/>
</dbReference>
<evidence type="ECO:0000256" key="3">
    <source>
        <dbReference type="ARBA" id="ARBA00022723"/>
    </source>
</evidence>
<keyword evidence="3" id="KW-0479">Metal-binding</keyword>
<dbReference type="PIRSF" id="PIRSF036408">
    <property type="entry name" value="PduS_prd"/>
    <property type="match status" value="1"/>
</dbReference>
<dbReference type="GO" id="GO:0051539">
    <property type="term" value="F:4 iron, 4 sulfur cluster binding"/>
    <property type="evidence" value="ECO:0007669"/>
    <property type="project" value="UniProtKB-KW"/>
</dbReference>
<feature type="domain" description="Soluble ligand binding" evidence="9">
    <location>
        <begin position="160"/>
        <end position="205"/>
    </location>
</feature>
<keyword evidence="6" id="KW-0408">Iron</keyword>
<dbReference type="Proteomes" id="UP000671879">
    <property type="component" value="Chromosome"/>
</dbReference>
<dbReference type="InterPro" id="IPR010208">
    <property type="entry name" value="Ion_transpt_RnfC/RsxC"/>
</dbReference>
<proteinExistence type="predicted"/>
<dbReference type="Pfam" id="PF13534">
    <property type="entry name" value="Fer4_17"/>
    <property type="match status" value="1"/>
</dbReference>
<reference evidence="12" key="1">
    <citation type="submission" date="2021-04" db="EMBL/GenBank/DDBJ databases">
        <title>A novel Synergistetes isolate from a pyrite-forming mixed culture.</title>
        <authorList>
            <person name="Bunk B."/>
            <person name="Sproer C."/>
            <person name="Spring S."/>
            <person name="Pester M."/>
        </authorList>
    </citation>
    <scope>NUCLEOTIDE SEQUENCE [LARGE SCALE GENOMIC DNA]</scope>
    <source>
        <strain evidence="12">J.5.4.2-T.3.5.2</strain>
    </source>
</reference>
<protein>
    <submittedName>
        <fullName evidence="11">SLBB domain-containing protein</fullName>
    </submittedName>
</protein>
<keyword evidence="2" id="KW-0004">4Fe-4S</keyword>
<keyword evidence="12" id="KW-1185">Reference proteome</keyword>